<dbReference type="EMBL" id="VLTL01000194">
    <property type="protein sequence ID" value="KAA0153953.1"/>
    <property type="molecule type" value="Genomic_DNA"/>
</dbReference>
<proteinExistence type="inferred from homology"/>
<keyword evidence="13" id="KW-1185">Reference proteome</keyword>
<evidence type="ECO:0000256" key="3">
    <source>
        <dbReference type="ARBA" id="ARBA00022692"/>
    </source>
</evidence>
<dbReference type="UniPathway" id="UPA00378"/>
<evidence type="ECO:0000313" key="15">
    <source>
        <dbReference type="Proteomes" id="UP000325113"/>
    </source>
</evidence>
<evidence type="ECO:0000313" key="12">
    <source>
        <dbReference type="Proteomes" id="UP000322899"/>
    </source>
</evidence>
<evidence type="ECO:0000313" key="13">
    <source>
        <dbReference type="Proteomes" id="UP000323011"/>
    </source>
</evidence>
<keyword evidence="6 7" id="KW-0472">Membrane</keyword>
<dbReference type="GO" id="GO:0005789">
    <property type="term" value="C:endoplasmic reticulum membrane"/>
    <property type="evidence" value="ECO:0007669"/>
    <property type="project" value="UniProtKB-SubCell"/>
</dbReference>
<accession>A0A5A8DQC0</accession>
<keyword evidence="4 7" id="KW-0256">Endoplasmic reticulum</keyword>
<evidence type="ECO:0000313" key="10">
    <source>
        <dbReference type="EMBL" id="KAA0166817.1"/>
    </source>
</evidence>
<gene>
    <name evidence="11" type="ORF">FNF27_04269</name>
    <name evidence="8" type="ORF">FNF28_06895</name>
    <name evidence="9" type="ORF">FNF29_02701</name>
    <name evidence="10" type="ORF">FNF31_01192</name>
</gene>
<dbReference type="Proteomes" id="UP000324907">
    <property type="component" value="Unassembled WGS sequence"/>
</dbReference>
<comment type="pathway">
    <text evidence="7">Protein modification; protein glycosylation.</text>
</comment>
<dbReference type="Proteomes" id="UP000325113">
    <property type="component" value="Unassembled WGS sequence"/>
</dbReference>
<name>A0A5A8DQC0_CAFRO</name>
<evidence type="ECO:0000256" key="5">
    <source>
        <dbReference type="ARBA" id="ARBA00022989"/>
    </source>
</evidence>
<dbReference type="Proteomes" id="UP000322899">
    <property type="component" value="Unassembled WGS sequence"/>
</dbReference>
<reference evidence="12 13" key="1">
    <citation type="submission" date="2019-07" db="EMBL/GenBank/DDBJ databases">
        <title>Genomes of Cafeteria roenbergensis.</title>
        <authorList>
            <person name="Fischer M.G."/>
            <person name="Hackl T."/>
            <person name="Roman M."/>
        </authorList>
    </citation>
    <scope>NUCLEOTIDE SEQUENCE [LARGE SCALE GENOMIC DNA]</scope>
    <source>
        <strain evidence="9 13">BVI</strain>
        <strain evidence="10 15">Cflag</strain>
        <strain evidence="11 12">E4-10P</strain>
        <strain evidence="8 14">RCC970-E3</strain>
    </source>
</reference>
<sequence>MASFCMRWELILTGIIGALIVWGYLVLGLLKVPFPFGEEYRQAADDALLALPGWALMTLGCYALFNIGSALITFRDTPEAGEELKEEEAEARAFFSSPARGKLAFEVGAVPEGEGNGVLGMNE</sequence>
<organism evidence="10 15">
    <name type="scientific">Cafeteria roenbergensis</name>
    <name type="common">Marine flagellate</name>
    <dbReference type="NCBI Taxonomy" id="33653"/>
    <lineage>
        <taxon>Eukaryota</taxon>
        <taxon>Sar</taxon>
        <taxon>Stramenopiles</taxon>
        <taxon>Bigyra</taxon>
        <taxon>Opalozoa</taxon>
        <taxon>Bicosoecida</taxon>
        <taxon>Cafeteriaceae</taxon>
        <taxon>Cafeteria</taxon>
    </lineage>
</organism>
<dbReference type="AlphaFoldDB" id="A0A5A8DQC0"/>
<feature type="transmembrane region" description="Helical" evidence="7">
    <location>
        <begin position="47"/>
        <end position="65"/>
    </location>
</feature>
<comment type="caution">
    <text evidence="10">The sequence shown here is derived from an EMBL/GenBank/DDBJ whole genome shotgun (WGS) entry which is preliminary data.</text>
</comment>
<evidence type="ECO:0000313" key="14">
    <source>
        <dbReference type="Proteomes" id="UP000324907"/>
    </source>
</evidence>
<dbReference type="EMBL" id="VLTO01000024">
    <property type="protein sequence ID" value="KAA0174257.1"/>
    <property type="molecule type" value="Genomic_DNA"/>
</dbReference>
<dbReference type="OrthoDB" id="10401276at2759"/>
<feature type="transmembrane region" description="Helical" evidence="7">
    <location>
        <begin position="7"/>
        <end position="27"/>
    </location>
</feature>
<comment type="subunit">
    <text evidence="7">Component of the dolichol-phosphate mannose (DPM) synthase complex.</text>
</comment>
<keyword evidence="5 7" id="KW-1133">Transmembrane helix</keyword>
<evidence type="ECO:0000256" key="4">
    <source>
        <dbReference type="ARBA" id="ARBA00022824"/>
    </source>
</evidence>
<evidence type="ECO:0000256" key="1">
    <source>
        <dbReference type="ARBA" id="ARBA00004477"/>
    </source>
</evidence>
<dbReference type="InterPro" id="IPR013174">
    <property type="entry name" value="DPM3"/>
</dbReference>
<evidence type="ECO:0000256" key="6">
    <source>
        <dbReference type="ARBA" id="ARBA00023136"/>
    </source>
</evidence>
<comment type="similarity">
    <text evidence="2 7">Belongs to the DPM3 family.</text>
</comment>
<dbReference type="EMBL" id="VLTM01000007">
    <property type="protein sequence ID" value="KAA0166817.1"/>
    <property type="molecule type" value="Genomic_DNA"/>
</dbReference>
<dbReference type="Pfam" id="PF08285">
    <property type="entry name" value="DPM3"/>
    <property type="match status" value="1"/>
</dbReference>
<keyword evidence="3 7" id="KW-0812">Transmembrane</keyword>
<evidence type="ECO:0000256" key="2">
    <source>
        <dbReference type="ARBA" id="ARBA00010430"/>
    </source>
</evidence>
<evidence type="ECO:0000313" key="11">
    <source>
        <dbReference type="EMBL" id="KAA0174257.1"/>
    </source>
</evidence>
<dbReference type="Proteomes" id="UP000323011">
    <property type="component" value="Unassembled WGS sequence"/>
</dbReference>
<comment type="subcellular location">
    <subcellularLocation>
        <location evidence="1 7">Endoplasmic reticulum membrane</location>
        <topology evidence="1 7">Multi-pass membrane protein</topology>
    </subcellularLocation>
</comment>
<evidence type="ECO:0000256" key="7">
    <source>
        <dbReference type="RuleBase" id="RU365085"/>
    </source>
</evidence>
<evidence type="ECO:0000313" key="8">
    <source>
        <dbReference type="EMBL" id="KAA0153953.1"/>
    </source>
</evidence>
<evidence type="ECO:0000313" key="9">
    <source>
        <dbReference type="EMBL" id="KAA0154078.1"/>
    </source>
</evidence>
<comment type="function">
    <text evidence="7">Stabilizer subunit of the dolichol-phosphate mannose (DPM) synthase complex; tethers catalytic subunit to the ER.</text>
</comment>
<protein>
    <recommendedName>
        <fullName evidence="7">Dolichol-phosphate mannosyltransferase subunit 3</fullName>
    </recommendedName>
</protein>
<dbReference type="EMBL" id="VLTN01000013">
    <property type="protein sequence ID" value="KAA0154078.1"/>
    <property type="molecule type" value="Genomic_DNA"/>
</dbReference>